<accession>A0A9D2HVS8</accession>
<dbReference type="PROSITE" id="PS50005">
    <property type="entry name" value="TPR"/>
    <property type="match status" value="1"/>
</dbReference>
<protein>
    <submittedName>
        <fullName evidence="2">Tetratricopeptide repeat protein</fullName>
    </submittedName>
</protein>
<dbReference type="Proteomes" id="UP000823862">
    <property type="component" value="Unassembled WGS sequence"/>
</dbReference>
<dbReference type="InterPro" id="IPR011990">
    <property type="entry name" value="TPR-like_helical_dom_sf"/>
</dbReference>
<dbReference type="AlphaFoldDB" id="A0A9D2HVS8"/>
<reference evidence="2" key="2">
    <citation type="submission" date="2021-04" db="EMBL/GenBank/DDBJ databases">
        <authorList>
            <person name="Gilroy R."/>
        </authorList>
    </citation>
    <scope>NUCLEOTIDE SEQUENCE</scope>
    <source>
        <strain evidence="2">ChiHjej12B11-9795</strain>
    </source>
</reference>
<evidence type="ECO:0000313" key="3">
    <source>
        <dbReference type="Proteomes" id="UP000823862"/>
    </source>
</evidence>
<dbReference type="EMBL" id="DWZI01000023">
    <property type="protein sequence ID" value="HJA85364.1"/>
    <property type="molecule type" value="Genomic_DNA"/>
</dbReference>
<dbReference type="Pfam" id="PF13432">
    <property type="entry name" value="TPR_16"/>
    <property type="match status" value="1"/>
</dbReference>
<evidence type="ECO:0000313" key="2">
    <source>
        <dbReference type="EMBL" id="HJA85364.1"/>
    </source>
</evidence>
<reference evidence="2" key="1">
    <citation type="journal article" date="2021" name="PeerJ">
        <title>Extensive microbial diversity within the chicken gut microbiome revealed by metagenomics and culture.</title>
        <authorList>
            <person name="Gilroy R."/>
            <person name="Ravi A."/>
            <person name="Getino M."/>
            <person name="Pursley I."/>
            <person name="Horton D.L."/>
            <person name="Alikhan N.F."/>
            <person name="Baker D."/>
            <person name="Gharbi K."/>
            <person name="Hall N."/>
            <person name="Watson M."/>
            <person name="Adriaenssens E.M."/>
            <person name="Foster-Nyarko E."/>
            <person name="Jarju S."/>
            <person name="Secka A."/>
            <person name="Antonio M."/>
            <person name="Oren A."/>
            <person name="Chaudhuri R.R."/>
            <person name="La Ragione R."/>
            <person name="Hildebrand F."/>
            <person name="Pallen M.J."/>
        </authorList>
    </citation>
    <scope>NUCLEOTIDE SEQUENCE</scope>
    <source>
        <strain evidence="2">ChiHjej12B11-9795</strain>
    </source>
</reference>
<dbReference type="SMART" id="SM00028">
    <property type="entry name" value="TPR"/>
    <property type="match status" value="1"/>
</dbReference>
<gene>
    <name evidence="2" type="ORF">H9950_04075</name>
</gene>
<organism evidence="2 3">
    <name type="scientific">Candidatus Bacteroides avicola</name>
    <dbReference type="NCBI Taxonomy" id="2838468"/>
    <lineage>
        <taxon>Bacteria</taxon>
        <taxon>Pseudomonadati</taxon>
        <taxon>Bacteroidota</taxon>
        <taxon>Bacteroidia</taxon>
        <taxon>Bacteroidales</taxon>
        <taxon>Bacteroidaceae</taxon>
        <taxon>Bacteroides</taxon>
    </lineage>
</organism>
<name>A0A9D2HVS8_9BACE</name>
<proteinExistence type="predicted"/>
<keyword evidence="1" id="KW-0802">TPR repeat</keyword>
<dbReference type="Gene3D" id="1.25.40.10">
    <property type="entry name" value="Tetratricopeptide repeat domain"/>
    <property type="match status" value="1"/>
</dbReference>
<evidence type="ECO:0000256" key="1">
    <source>
        <dbReference type="PROSITE-ProRule" id="PRU00339"/>
    </source>
</evidence>
<comment type="caution">
    <text evidence="2">The sequence shown here is derived from an EMBL/GenBank/DDBJ whole genome shotgun (WGS) entry which is preliminary data.</text>
</comment>
<dbReference type="InterPro" id="IPR019734">
    <property type="entry name" value="TPR_rpt"/>
</dbReference>
<feature type="repeat" description="TPR" evidence="1">
    <location>
        <begin position="35"/>
        <end position="68"/>
    </location>
</feature>
<dbReference type="SUPFAM" id="SSF48452">
    <property type="entry name" value="TPR-like"/>
    <property type="match status" value="1"/>
</dbReference>
<sequence>MDQLQDIRDMLRDNRVDRAISALNALITGDFPHKDQAYYLRGNARRKQSDWKGALDDYQRATDLNPQSPAAEARRALIDILEFYNRDMYNQ</sequence>